<dbReference type="HOGENOM" id="CLU_2762265_0_0_1"/>
<feature type="compositionally biased region" description="Gly residues" evidence="1">
    <location>
        <begin position="15"/>
        <end position="25"/>
    </location>
</feature>
<protein>
    <submittedName>
        <fullName evidence="2">Uncharacterized protein</fullName>
    </submittedName>
</protein>
<keyword evidence="3" id="KW-1185">Reference proteome</keyword>
<proteinExistence type="predicted"/>
<reference evidence="2" key="2">
    <citation type="submission" date="2015-06" db="UniProtKB">
        <authorList>
            <consortium name="EnsemblPlants"/>
        </authorList>
    </citation>
    <scope>IDENTIFICATION</scope>
</reference>
<feature type="compositionally biased region" description="Polar residues" evidence="1">
    <location>
        <begin position="29"/>
        <end position="50"/>
    </location>
</feature>
<feature type="region of interest" description="Disordered" evidence="1">
    <location>
        <begin position="1"/>
        <end position="70"/>
    </location>
</feature>
<evidence type="ECO:0000313" key="2">
    <source>
        <dbReference type="EnsemblPlants" id="ORUFI05G01800.1"/>
    </source>
</evidence>
<dbReference type="Gramene" id="ORUFI05G01800.1">
    <property type="protein sequence ID" value="ORUFI05G01800.1"/>
    <property type="gene ID" value="ORUFI05G01800"/>
</dbReference>
<sequence>MGGADPTVSSPHARGFGGGGDGRGGSDSLSPSCADLTTSPPLSLQQQQRWASRGADVVVGEAADRQPRHG</sequence>
<name>A0A0E0PGW8_ORYRU</name>
<accession>A0A0E0PGW8</accession>
<dbReference type="EnsemblPlants" id="ORUFI05G01800.1">
    <property type="protein sequence ID" value="ORUFI05G01800.1"/>
    <property type="gene ID" value="ORUFI05G01800"/>
</dbReference>
<organism evidence="2 3">
    <name type="scientific">Oryza rufipogon</name>
    <name type="common">Brownbeard rice</name>
    <name type="synonym">Asian wild rice</name>
    <dbReference type="NCBI Taxonomy" id="4529"/>
    <lineage>
        <taxon>Eukaryota</taxon>
        <taxon>Viridiplantae</taxon>
        <taxon>Streptophyta</taxon>
        <taxon>Embryophyta</taxon>
        <taxon>Tracheophyta</taxon>
        <taxon>Spermatophyta</taxon>
        <taxon>Magnoliopsida</taxon>
        <taxon>Liliopsida</taxon>
        <taxon>Poales</taxon>
        <taxon>Poaceae</taxon>
        <taxon>BOP clade</taxon>
        <taxon>Oryzoideae</taxon>
        <taxon>Oryzeae</taxon>
        <taxon>Oryzinae</taxon>
        <taxon>Oryza</taxon>
    </lineage>
</organism>
<dbReference type="AlphaFoldDB" id="A0A0E0PGW8"/>
<evidence type="ECO:0000256" key="1">
    <source>
        <dbReference type="SAM" id="MobiDB-lite"/>
    </source>
</evidence>
<reference evidence="3" key="1">
    <citation type="submission" date="2013-06" db="EMBL/GenBank/DDBJ databases">
        <authorList>
            <person name="Zhao Q."/>
        </authorList>
    </citation>
    <scope>NUCLEOTIDE SEQUENCE</scope>
    <source>
        <strain evidence="3">cv. W1943</strain>
    </source>
</reference>
<evidence type="ECO:0000313" key="3">
    <source>
        <dbReference type="Proteomes" id="UP000008022"/>
    </source>
</evidence>
<dbReference type="Proteomes" id="UP000008022">
    <property type="component" value="Unassembled WGS sequence"/>
</dbReference>